<dbReference type="EMBL" id="BLKZ01000001">
    <property type="protein sequence ID" value="GFG91896.1"/>
    <property type="molecule type" value="Genomic_DNA"/>
</dbReference>
<dbReference type="Gene3D" id="3.30.565.40">
    <property type="entry name" value="Fervidobacterium nodosum Rt17-B1 like"/>
    <property type="match status" value="1"/>
</dbReference>
<reference evidence="4 5" key="1">
    <citation type="journal article" date="2019" name="Emerg. Microbes Infect.">
        <title>Comprehensive subspecies identification of 175 nontuberculous mycobacteria species based on 7547 genomic profiles.</title>
        <authorList>
            <person name="Matsumoto Y."/>
            <person name="Kinjo T."/>
            <person name="Motooka D."/>
            <person name="Nabeya D."/>
            <person name="Jung N."/>
            <person name="Uechi K."/>
            <person name="Horii T."/>
            <person name="Iida T."/>
            <person name="Fujita J."/>
            <person name="Nakamura S."/>
        </authorList>
    </citation>
    <scope>NUCLEOTIDE SEQUENCE [LARGE SCALE GENOMIC DNA]</scope>
    <source>
        <strain evidence="4 5">JCM 30725</strain>
    </source>
</reference>
<feature type="domain" description="DUF3298" evidence="2">
    <location>
        <begin position="151"/>
        <end position="247"/>
    </location>
</feature>
<evidence type="ECO:0000259" key="2">
    <source>
        <dbReference type="Pfam" id="PF11738"/>
    </source>
</evidence>
<feature type="signal peptide" evidence="1">
    <location>
        <begin position="1"/>
        <end position="26"/>
    </location>
</feature>
<dbReference type="Pfam" id="PF11738">
    <property type="entry name" value="DUF3298"/>
    <property type="match status" value="1"/>
</dbReference>
<organism evidence="4 5">
    <name type="scientific">Mycobacterium bourgelatii</name>
    <dbReference type="NCBI Taxonomy" id="1273442"/>
    <lineage>
        <taxon>Bacteria</taxon>
        <taxon>Bacillati</taxon>
        <taxon>Actinomycetota</taxon>
        <taxon>Actinomycetes</taxon>
        <taxon>Mycobacteriales</taxon>
        <taxon>Mycobacteriaceae</taxon>
        <taxon>Mycobacterium</taxon>
    </lineage>
</organism>
<dbReference type="Pfam" id="PF12151">
    <property type="entry name" value="MVL"/>
    <property type="match status" value="1"/>
</dbReference>
<evidence type="ECO:0008006" key="6">
    <source>
        <dbReference type="Google" id="ProtNLM"/>
    </source>
</evidence>
<dbReference type="InterPro" id="IPR021729">
    <property type="entry name" value="DUF3298"/>
</dbReference>
<protein>
    <recommendedName>
        <fullName evidence="6">Mannan-binding protein</fullName>
    </recommendedName>
</protein>
<dbReference type="Proteomes" id="UP000465360">
    <property type="component" value="Unassembled WGS sequence"/>
</dbReference>
<dbReference type="InterPro" id="IPR021992">
    <property type="entry name" value="MVL"/>
</dbReference>
<feature type="chain" id="PRO_5029881209" description="Mannan-binding protein" evidence="1">
    <location>
        <begin position="27"/>
        <end position="255"/>
    </location>
</feature>
<accession>A0A7I9YTE5</accession>
<evidence type="ECO:0000313" key="5">
    <source>
        <dbReference type="Proteomes" id="UP000465360"/>
    </source>
</evidence>
<proteinExistence type="predicted"/>
<evidence type="ECO:0000259" key="3">
    <source>
        <dbReference type="Pfam" id="PF12151"/>
    </source>
</evidence>
<dbReference type="AlphaFoldDB" id="A0A7I9YTE5"/>
<name>A0A7I9YTE5_MYCBU</name>
<keyword evidence="1" id="KW-0732">Signal</keyword>
<evidence type="ECO:0000256" key="1">
    <source>
        <dbReference type="SAM" id="SignalP"/>
    </source>
</evidence>
<comment type="caution">
    <text evidence="4">The sequence shown here is derived from an EMBL/GenBank/DDBJ whole genome shotgun (WGS) entry which is preliminary data.</text>
</comment>
<keyword evidence="5" id="KW-1185">Reference proteome</keyword>
<sequence length="255" mass="27920">MIRRIVATSILVVAAGLPGLPGMAIARASAPSFCGELGGDWDGQYCRTSVVSERNAVRDIKVALPSDLIDNPVTSSVVRDYLRTLVNNWKSVGAHMVADSFGEENYQVFRHGNYLSAVFHEDYHADGPKPNNAYRTFTFDTASGRRVQLADLVTVSAIPQLGQPFIETVLNQAAPPHDPGTYPFIADRWTPDKVYSGGYRAWALTPDELILYMPDYPVGHDEPINFDPGALQWFMDGGTVEAHIPLSALASVLRV</sequence>
<dbReference type="RefSeq" id="WP_205351390.1">
    <property type="nucleotide sequence ID" value="NZ_BLKZ01000001.1"/>
</dbReference>
<gene>
    <name evidence="4" type="ORF">MBOU_39380</name>
</gene>
<feature type="domain" description="Mannan-binding protein" evidence="3">
    <location>
        <begin position="26"/>
        <end position="60"/>
    </location>
</feature>
<evidence type="ECO:0000313" key="4">
    <source>
        <dbReference type="EMBL" id="GFG91896.1"/>
    </source>
</evidence>